<evidence type="ECO:0000313" key="2">
    <source>
        <dbReference type="Proteomes" id="UP000586095"/>
    </source>
</evidence>
<protein>
    <recommendedName>
        <fullName evidence="3">SnoaL-like domain-containing protein</fullName>
    </recommendedName>
</protein>
<dbReference type="RefSeq" id="WP_185986098.1">
    <property type="nucleotide sequence ID" value="NZ_BAAALZ010000002.1"/>
</dbReference>
<comment type="caution">
    <text evidence="1">The sequence shown here is derived from an EMBL/GenBank/DDBJ whole genome shotgun (WGS) entry which is preliminary data.</text>
</comment>
<dbReference type="Proteomes" id="UP000586095">
    <property type="component" value="Unassembled WGS sequence"/>
</dbReference>
<reference evidence="1 2" key="1">
    <citation type="submission" date="2020-07" db="EMBL/GenBank/DDBJ databases">
        <title>Sequencing the genomes of 1000 actinobacteria strains.</title>
        <authorList>
            <person name="Klenk H.-P."/>
        </authorList>
    </citation>
    <scope>NUCLEOTIDE SEQUENCE [LARGE SCALE GENOMIC DNA]</scope>
    <source>
        <strain evidence="1 2">DSM 17380</strain>
    </source>
</reference>
<sequence>MHKPLTHHNVAAGIDRYLQLCEDRDFKSAARYWGPGDLRMTFPGGRVFDSFEALAQETGNRYRWVRKYRDRFLVGSDTDTGLLSVTSMGRLYGEDPHGEGFTDIRYVDVFTIRDGFIVEQFVWNDLAELGVVS</sequence>
<dbReference type="AlphaFoldDB" id="A0A852QWE8"/>
<dbReference type="SUPFAM" id="SSF54427">
    <property type="entry name" value="NTF2-like"/>
    <property type="match status" value="1"/>
</dbReference>
<dbReference type="InterPro" id="IPR032710">
    <property type="entry name" value="NTF2-like_dom_sf"/>
</dbReference>
<name>A0A852QWE8_9MICO</name>
<dbReference type="Gene3D" id="3.10.450.50">
    <property type="match status" value="1"/>
</dbReference>
<organism evidence="1 2">
    <name type="scientific">Leucobacter aridicollis</name>
    <dbReference type="NCBI Taxonomy" id="283878"/>
    <lineage>
        <taxon>Bacteria</taxon>
        <taxon>Bacillati</taxon>
        <taxon>Actinomycetota</taxon>
        <taxon>Actinomycetes</taxon>
        <taxon>Micrococcales</taxon>
        <taxon>Microbacteriaceae</taxon>
        <taxon>Leucobacter</taxon>
    </lineage>
</organism>
<evidence type="ECO:0000313" key="1">
    <source>
        <dbReference type="EMBL" id="NYD25671.1"/>
    </source>
</evidence>
<dbReference type="EMBL" id="JACCBD010000001">
    <property type="protein sequence ID" value="NYD25671.1"/>
    <property type="molecule type" value="Genomic_DNA"/>
</dbReference>
<proteinExistence type="predicted"/>
<keyword evidence="2" id="KW-1185">Reference proteome</keyword>
<accession>A0A852QWE8</accession>
<gene>
    <name evidence="1" type="ORF">BJ960_000474</name>
</gene>
<evidence type="ECO:0008006" key="3">
    <source>
        <dbReference type="Google" id="ProtNLM"/>
    </source>
</evidence>